<dbReference type="InterPro" id="IPR000073">
    <property type="entry name" value="AB_hydrolase_1"/>
</dbReference>
<evidence type="ECO:0000259" key="1">
    <source>
        <dbReference type="Pfam" id="PF12697"/>
    </source>
</evidence>
<dbReference type="GO" id="GO:0016020">
    <property type="term" value="C:membrane"/>
    <property type="evidence" value="ECO:0007669"/>
    <property type="project" value="TreeGrafter"/>
</dbReference>
<dbReference type="PANTHER" id="PTHR43798">
    <property type="entry name" value="MONOACYLGLYCEROL LIPASE"/>
    <property type="match status" value="1"/>
</dbReference>
<organism evidence="2 3">
    <name type="scientific">Exidia glandulosa HHB12029</name>
    <dbReference type="NCBI Taxonomy" id="1314781"/>
    <lineage>
        <taxon>Eukaryota</taxon>
        <taxon>Fungi</taxon>
        <taxon>Dikarya</taxon>
        <taxon>Basidiomycota</taxon>
        <taxon>Agaricomycotina</taxon>
        <taxon>Agaricomycetes</taxon>
        <taxon>Auriculariales</taxon>
        <taxon>Exidiaceae</taxon>
        <taxon>Exidia</taxon>
    </lineage>
</organism>
<keyword evidence="2" id="KW-0378">Hydrolase</keyword>
<dbReference type="InterPro" id="IPR050266">
    <property type="entry name" value="AB_hydrolase_sf"/>
</dbReference>
<dbReference type="Proteomes" id="UP000077266">
    <property type="component" value="Unassembled WGS sequence"/>
</dbReference>
<dbReference type="InterPro" id="IPR029058">
    <property type="entry name" value="AB_hydrolase_fold"/>
</dbReference>
<reference evidence="2 3" key="1">
    <citation type="journal article" date="2016" name="Mol. Biol. Evol.">
        <title>Comparative Genomics of Early-Diverging Mushroom-Forming Fungi Provides Insights into the Origins of Lignocellulose Decay Capabilities.</title>
        <authorList>
            <person name="Nagy L.G."/>
            <person name="Riley R."/>
            <person name="Tritt A."/>
            <person name="Adam C."/>
            <person name="Daum C."/>
            <person name="Floudas D."/>
            <person name="Sun H."/>
            <person name="Yadav J.S."/>
            <person name="Pangilinan J."/>
            <person name="Larsson K.H."/>
            <person name="Matsuura K."/>
            <person name="Barry K."/>
            <person name="Labutti K."/>
            <person name="Kuo R."/>
            <person name="Ohm R.A."/>
            <person name="Bhattacharya S.S."/>
            <person name="Shirouzu T."/>
            <person name="Yoshinaga Y."/>
            <person name="Martin F.M."/>
            <person name="Grigoriev I.V."/>
            <person name="Hibbett D.S."/>
        </authorList>
    </citation>
    <scope>NUCLEOTIDE SEQUENCE [LARGE SCALE GENOMIC DNA]</scope>
    <source>
        <strain evidence="2 3">HHB12029</strain>
    </source>
</reference>
<dbReference type="GO" id="GO:0047372">
    <property type="term" value="F:monoacylglycerol lipase activity"/>
    <property type="evidence" value="ECO:0007669"/>
    <property type="project" value="TreeGrafter"/>
</dbReference>
<dbReference type="SUPFAM" id="SSF53474">
    <property type="entry name" value="alpha/beta-Hydrolases"/>
    <property type="match status" value="1"/>
</dbReference>
<dbReference type="GO" id="GO:0046464">
    <property type="term" value="P:acylglycerol catabolic process"/>
    <property type="evidence" value="ECO:0007669"/>
    <property type="project" value="TreeGrafter"/>
</dbReference>
<dbReference type="AlphaFoldDB" id="A0A165CZ76"/>
<keyword evidence="3" id="KW-1185">Reference proteome</keyword>
<dbReference type="EMBL" id="KV426269">
    <property type="protein sequence ID" value="KZV83482.1"/>
    <property type="molecule type" value="Genomic_DNA"/>
</dbReference>
<gene>
    <name evidence="2" type="ORF">EXIGLDRAFT_777513</name>
</gene>
<evidence type="ECO:0000313" key="3">
    <source>
        <dbReference type="Proteomes" id="UP000077266"/>
    </source>
</evidence>
<protein>
    <submittedName>
        <fullName evidence="2">Alpha/beta-hydrolase</fullName>
    </submittedName>
</protein>
<dbReference type="OrthoDB" id="3251587at2759"/>
<accession>A0A165CZ76</accession>
<dbReference type="Pfam" id="PF12697">
    <property type="entry name" value="Abhydrolase_6"/>
    <property type="match status" value="1"/>
</dbReference>
<name>A0A165CZ76_EXIGL</name>
<evidence type="ECO:0000313" key="2">
    <source>
        <dbReference type="EMBL" id="KZV83482.1"/>
    </source>
</evidence>
<dbReference type="Gene3D" id="3.40.50.1820">
    <property type="entry name" value="alpha/beta hydrolase"/>
    <property type="match status" value="1"/>
</dbReference>
<feature type="domain" description="AB hydrolase-1" evidence="1">
    <location>
        <begin position="30"/>
        <end position="313"/>
    </location>
</feature>
<dbReference type="InParanoid" id="A0A165CZ76"/>
<proteinExistence type="predicted"/>
<dbReference type="PANTHER" id="PTHR43798:SF33">
    <property type="entry name" value="HYDROLASE, PUTATIVE (AFU_ORTHOLOGUE AFUA_2G14860)-RELATED"/>
    <property type="match status" value="1"/>
</dbReference>
<sequence>MLRSLHLPQEGLTFSYLDSGTPNAESYATIFIIHGHAFHSATFQKLFPIAASRGLRIVCINRQGFPGSSLYAEEDAHALQSPDATEDDRDTVLRRLGSHLARAVEQLTEELALPQDGARAILGWSLGNVFSLALFNSLEAKAQVSHLIVYEPVLYLLGASVPEGAQEPLRVLSFPDFLRWVTSYWPHGDLTTRDPAQLTITSDPSKAFKDPSPTIERLSLKEIAAAPDAIKPDTHLSQPRFSPALLRLTKAALAKAHKTGVRVVAVAGAQTSWLSLLGAWTAFEWAEGDAQLRIIPDANHFAAWDKPDVLLDALLESLS</sequence>